<reference evidence="3" key="1">
    <citation type="submission" date="2023-03" db="EMBL/GenBank/DDBJ databases">
        <title>Chromosome-scale reference genome and RAD-based genetic map of yellow starthistle (Centaurea solstitialis) reveal putative structural variation and QTLs associated with invader traits.</title>
        <authorList>
            <person name="Reatini B."/>
            <person name="Cang F.A."/>
            <person name="Jiang Q."/>
            <person name="Mckibben M.T.W."/>
            <person name="Barker M.S."/>
            <person name="Rieseberg L.H."/>
            <person name="Dlugosch K.M."/>
        </authorList>
    </citation>
    <scope>NUCLEOTIDE SEQUENCE</scope>
    <source>
        <strain evidence="3">CAN-66</strain>
        <tissue evidence="3">Leaf</tissue>
    </source>
</reference>
<dbReference type="AlphaFoldDB" id="A0AA38SQT7"/>
<accession>A0AA38SQT7</accession>
<dbReference type="Pfam" id="PF25597">
    <property type="entry name" value="SH3_retrovirus"/>
    <property type="match status" value="1"/>
</dbReference>
<gene>
    <name evidence="3" type="ORF">OSB04_019697</name>
</gene>
<name>A0AA38SQT7_9ASTR</name>
<feature type="region of interest" description="Disordered" evidence="1">
    <location>
        <begin position="1"/>
        <end position="30"/>
    </location>
</feature>
<organism evidence="3 4">
    <name type="scientific">Centaurea solstitialis</name>
    <name type="common">yellow star-thistle</name>
    <dbReference type="NCBI Taxonomy" id="347529"/>
    <lineage>
        <taxon>Eukaryota</taxon>
        <taxon>Viridiplantae</taxon>
        <taxon>Streptophyta</taxon>
        <taxon>Embryophyta</taxon>
        <taxon>Tracheophyta</taxon>
        <taxon>Spermatophyta</taxon>
        <taxon>Magnoliopsida</taxon>
        <taxon>eudicotyledons</taxon>
        <taxon>Gunneridae</taxon>
        <taxon>Pentapetalae</taxon>
        <taxon>asterids</taxon>
        <taxon>campanulids</taxon>
        <taxon>Asterales</taxon>
        <taxon>Asteraceae</taxon>
        <taxon>Carduoideae</taxon>
        <taxon>Cardueae</taxon>
        <taxon>Centaureinae</taxon>
        <taxon>Centaurea</taxon>
    </lineage>
</organism>
<feature type="domain" description="Retroviral polymerase SH3-like" evidence="2">
    <location>
        <begin position="85"/>
        <end position="115"/>
    </location>
</feature>
<evidence type="ECO:0000313" key="4">
    <source>
        <dbReference type="Proteomes" id="UP001172457"/>
    </source>
</evidence>
<proteinExistence type="predicted"/>
<dbReference type="Proteomes" id="UP001172457">
    <property type="component" value="Chromosome 5"/>
</dbReference>
<evidence type="ECO:0000313" key="3">
    <source>
        <dbReference type="EMBL" id="KAJ9547154.1"/>
    </source>
</evidence>
<evidence type="ECO:0000256" key="1">
    <source>
        <dbReference type="SAM" id="MobiDB-lite"/>
    </source>
</evidence>
<comment type="caution">
    <text evidence="3">The sequence shown here is derived from an EMBL/GenBank/DDBJ whole genome shotgun (WGS) entry which is preliminary data.</text>
</comment>
<sequence length="117" mass="13361">MNLTNGASSRSNPEHPNESEPDFGFVVENRPKRERERELGEIQVMTACYMINRMPSSILQNQTPFLVLFPTQKPYHLSLHPIGFVCFVHCLESGRGKLAPKAVKCVFLGYSRLQKRL</sequence>
<keyword evidence="4" id="KW-1185">Reference proteome</keyword>
<dbReference type="EMBL" id="JARYMX010000005">
    <property type="protein sequence ID" value="KAJ9547154.1"/>
    <property type="molecule type" value="Genomic_DNA"/>
</dbReference>
<dbReference type="InterPro" id="IPR057670">
    <property type="entry name" value="SH3_retrovirus"/>
</dbReference>
<protein>
    <recommendedName>
        <fullName evidence="2">Retroviral polymerase SH3-like domain-containing protein</fullName>
    </recommendedName>
</protein>
<evidence type="ECO:0000259" key="2">
    <source>
        <dbReference type="Pfam" id="PF25597"/>
    </source>
</evidence>
<feature type="compositionally biased region" description="Polar residues" evidence="1">
    <location>
        <begin position="1"/>
        <end position="11"/>
    </location>
</feature>